<reference evidence="1 2" key="1">
    <citation type="submission" date="2017-05" db="EMBL/GenBank/DDBJ databases">
        <title>Vagococcus spp. assemblies.</title>
        <authorList>
            <person name="Gulvik C.A."/>
        </authorList>
    </citation>
    <scope>NUCLEOTIDE SEQUENCE [LARGE SCALE GENOMIC DNA]</scope>
    <source>
        <strain evidence="1 2">CCUG 41755</strain>
    </source>
</reference>
<evidence type="ECO:0000313" key="2">
    <source>
        <dbReference type="Proteomes" id="UP000287101"/>
    </source>
</evidence>
<dbReference type="NCBIfam" id="TIGR01603">
    <property type="entry name" value="maj_tail_phi13"/>
    <property type="match status" value="1"/>
</dbReference>
<dbReference type="EMBL" id="NGJY01000004">
    <property type="protein sequence ID" value="RSU01966.1"/>
    <property type="molecule type" value="Genomic_DNA"/>
</dbReference>
<comment type="caution">
    <text evidence="1">The sequence shown here is derived from an EMBL/GenBank/DDBJ whole genome shotgun (WGS) entry which is preliminary data.</text>
</comment>
<dbReference type="RefSeq" id="WP_126832375.1">
    <property type="nucleotide sequence ID" value="NZ_CBCRYB010000005.1"/>
</dbReference>
<proteinExistence type="predicted"/>
<gene>
    <name evidence="1" type="ORF">CBF31_09370</name>
</gene>
<protein>
    <recommendedName>
        <fullName evidence="3">Phage tail protein</fullName>
    </recommendedName>
</protein>
<dbReference type="AlphaFoldDB" id="A0A430A5B2"/>
<name>A0A430A5B2_9ENTE</name>
<dbReference type="InterPro" id="IPR006724">
    <property type="entry name" value="Phage_TTP"/>
</dbReference>
<dbReference type="Proteomes" id="UP000287101">
    <property type="component" value="Unassembled WGS sequence"/>
</dbReference>
<organism evidence="1 2">
    <name type="scientific">Vagococcus fessus</name>
    <dbReference type="NCBI Taxonomy" id="120370"/>
    <lineage>
        <taxon>Bacteria</taxon>
        <taxon>Bacillati</taxon>
        <taxon>Bacillota</taxon>
        <taxon>Bacilli</taxon>
        <taxon>Lactobacillales</taxon>
        <taxon>Enterococcaceae</taxon>
        <taxon>Vagococcus</taxon>
    </lineage>
</organism>
<sequence length="195" mass="21245">MTEKTVKVGVRQLEFAQLDENEKVQGDIVSLPGLISAKMSVTVNQEQFFADDGVYANLDSGVSELGLEINVADINSAIKAQLLGVNIEDGMEVYTADINIPSVAMTFRSTTNAGKAVWFGLAKGKFALPSHDLNTKEGSASPQTDTISGAFEMRNDRVMYVIAREDSEDFDLEKFRAKIYGTAAKPEPDPETKTK</sequence>
<evidence type="ECO:0008006" key="3">
    <source>
        <dbReference type="Google" id="ProtNLM"/>
    </source>
</evidence>
<dbReference type="Pfam" id="PF04630">
    <property type="entry name" value="Phage_TTP_1"/>
    <property type="match status" value="1"/>
</dbReference>
<keyword evidence="2" id="KW-1185">Reference proteome</keyword>
<accession>A0A430A5B2</accession>
<dbReference type="OrthoDB" id="3078218at2"/>
<evidence type="ECO:0000313" key="1">
    <source>
        <dbReference type="EMBL" id="RSU01966.1"/>
    </source>
</evidence>
<dbReference type="InterPro" id="IPR006490">
    <property type="entry name" value="Maj_tail_phi13"/>
</dbReference>